<feature type="compositionally biased region" description="Low complexity" evidence="1">
    <location>
        <begin position="838"/>
        <end position="851"/>
    </location>
</feature>
<accession>A0A8J6ZWC2</accession>
<feature type="domain" description="Filamentous haemagglutinin FhaB/tRNA nuclease CdiA-like TPS" evidence="2">
    <location>
        <begin position="58"/>
        <end position="171"/>
    </location>
</feature>
<dbReference type="NCBIfam" id="TIGR01901">
    <property type="entry name" value="adhes_NPXG"/>
    <property type="match status" value="1"/>
</dbReference>
<dbReference type="SMART" id="SM00912">
    <property type="entry name" value="Haemagg_act"/>
    <property type="match status" value="1"/>
</dbReference>
<evidence type="ECO:0000256" key="1">
    <source>
        <dbReference type="SAM" id="MobiDB-lite"/>
    </source>
</evidence>
<dbReference type="Gene3D" id="2.160.20.10">
    <property type="entry name" value="Single-stranded right-handed beta-helix, Pectin lyase-like"/>
    <property type="match status" value="2"/>
</dbReference>
<dbReference type="EMBL" id="JADEXS010000196">
    <property type="protein sequence ID" value="MBE9023815.1"/>
    <property type="molecule type" value="Genomic_DNA"/>
</dbReference>
<evidence type="ECO:0000313" key="4">
    <source>
        <dbReference type="Proteomes" id="UP000622533"/>
    </source>
</evidence>
<dbReference type="RefSeq" id="WP_193917709.1">
    <property type="nucleotide sequence ID" value="NZ_JADEXS020000001.1"/>
</dbReference>
<evidence type="ECO:0000259" key="2">
    <source>
        <dbReference type="SMART" id="SM00912"/>
    </source>
</evidence>
<dbReference type="InterPro" id="IPR012334">
    <property type="entry name" value="Pectin_lyas_fold"/>
</dbReference>
<protein>
    <submittedName>
        <fullName evidence="3">Filamentous hemagglutinin N-terminal domain-containing protein</fullName>
    </submittedName>
</protein>
<sequence length="904" mass="93990">MKSCQNPLLFCRDSAVHVSILARLFSFLGGLAIPTVSYVNAFPHTSALAQITPDATLGTESSVITPNINIKGAAADQIDGGAIRGSNLFHSFSEFNVKDGQRVYFSNPAGINNILGRVTGNNPSNILGTLGVNGNANLFLINPNGIIFGQNARLDLGGSFVASTANAIKFGEQGFFSATNPETSLLLTVNPSAFFFNQIQPGTIENRSTAPTGFNIFGLRVPDSRSLILLGGDVILNGGTLNAMGGRVELAGVRGWEVVGLNFDGDKLNLSFPENAKKTDVSIIDGFIDVRTADKNGSIFINAQNFSMSGNSLLVAGISEGLGTVNSQAGDINITSETVSLSGLSTIFNTVESNAIGNGGNITIQAGSFSLSEGAELIAETYAQGNAGKIALQVRDRIAFDGMDSEGNPSGIFNNVRPGAKGNAGDIYLTAGSFSLTNGARLQTNTRSQGNAGNVIVQVRDRIYFDVVNTSDINNFTGIFTAVGTDGEGRGGDIDIQAGSLDLRNGAQLTANTFEKGDAGNIKIEVRDRVSFDGVSILGGSGASSSVGEVKEDTTIPAIGQGGNIEISAKSLSLTNGAGIAASTVSGSQGNAGNIKIVTNETVNLQNNAGITVDSQGSGKAGNIEIQTDYLTLDNQSNISAETASNTGGNISFKLQDLLLLRRESKISTNAGTAEAGGDGGNITINEPKGFIVAAPNENNDITANAFNGSGGKVNINPAGIFGLKPLSRQELERSLQTTDPTKLDPNQLPTSDITAISQTNPSLNGEVNLNTPNTDPSQGLQELPTDIVDVSGLINQNLCVAAQGSEFIVTGKGGLPPSPYEIISANTAWEDWLISSQSQTQPTPTTNNSSDKQQTESTTIIEAQGLVKDANGNAILTANPVTVTPKDTWLHPQDCHAILDFGF</sequence>
<proteinExistence type="predicted"/>
<dbReference type="Proteomes" id="UP000622533">
    <property type="component" value="Unassembled WGS sequence"/>
</dbReference>
<comment type="caution">
    <text evidence="3">The sequence shown here is derived from an EMBL/GenBank/DDBJ whole genome shotgun (WGS) entry which is preliminary data.</text>
</comment>
<dbReference type="Pfam" id="PF05860">
    <property type="entry name" value="TPS"/>
    <property type="match status" value="1"/>
</dbReference>
<dbReference type="InterPro" id="IPR011050">
    <property type="entry name" value="Pectin_lyase_fold/virulence"/>
</dbReference>
<reference evidence="3" key="1">
    <citation type="submission" date="2020-10" db="EMBL/GenBank/DDBJ databases">
        <authorList>
            <person name="Castelo-Branco R."/>
            <person name="Eusebio N."/>
            <person name="Adriana R."/>
            <person name="Vieira A."/>
            <person name="Brugerolle De Fraissinette N."/>
            <person name="Rezende De Castro R."/>
            <person name="Schneider M.P."/>
            <person name="Vasconcelos V."/>
            <person name="Leao P.N."/>
        </authorList>
    </citation>
    <scope>NUCLEOTIDE SEQUENCE</scope>
    <source>
        <strain evidence="3">LEGE 12446</strain>
    </source>
</reference>
<evidence type="ECO:0000313" key="3">
    <source>
        <dbReference type="EMBL" id="MBE9023815.1"/>
    </source>
</evidence>
<feature type="region of interest" description="Disordered" evidence="1">
    <location>
        <begin position="838"/>
        <end position="858"/>
    </location>
</feature>
<dbReference type="SUPFAM" id="SSF51126">
    <property type="entry name" value="Pectin lyase-like"/>
    <property type="match status" value="2"/>
</dbReference>
<dbReference type="InterPro" id="IPR008638">
    <property type="entry name" value="FhaB/CdiA-like_TPS"/>
</dbReference>
<name>A0A8J6ZWC2_DESMC</name>
<organism evidence="3 4">
    <name type="scientific">Desmonostoc muscorum LEGE 12446</name>
    <dbReference type="NCBI Taxonomy" id="1828758"/>
    <lineage>
        <taxon>Bacteria</taxon>
        <taxon>Bacillati</taxon>
        <taxon>Cyanobacteriota</taxon>
        <taxon>Cyanophyceae</taxon>
        <taxon>Nostocales</taxon>
        <taxon>Nostocaceae</taxon>
        <taxon>Desmonostoc</taxon>
    </lineage>
</organism>
<keyword evidence="4" id="KW-1185">Reference proteome</keyword>
<dbReference type="AlphaFoldDB" id="A0A8J6ZWC2"/>
<gene>
    <name evidence="3" type="ORF">IQ276_15660</name>
</gene>